<gene>
    <name evidence="1" type="ORF">HT134_12470</name>
</gene>
<evidence type="ECO:0008006" key="3">
    <source>
        <dbReference type="Google" id="ProtNLM"/>
    </source>
</evidence>
<dbReference type="RefSeq" id="WP_175600526.1">
    <property type="nucleotide sequence ID" value="NZ_JABWGO010000002.1"/>
</dbReference>
<protein>
    <recommendedName>
        <fullName evidence="3">Excreted virulence factor EspC, type VII ESX diderm</fullName>
    </recommendedName>
</protein>
<comment type="caution">
    <text evidence="1">The sequence shown here is derived from an EMBL/GenBank/DDBJ whole genome shotgun (WGS) entry which is preliminary data.</text>
</comment>
<dbReference type="Proteomes" id="UP000546126">
    <property type="component" value="Unassembled WGS sequence"/>
</dbReference>
<evidence type="ECO:0000313" key="2">
    <source>
        <dbReference type="Proteomes" id="UP000546126"/>
    </source>
</evidence>
<dbReference type="EMBL" id="JABWGO010000002">
    <property type="protein sequence ID" value="NUW40951.1"/>
    <property type="molecule type" value="Genomic_DNA"/>
</dbReference>
<accession>A0A7Y6MBP3</accession>
<organism evidence="1 2">
    <name type="scientific">Nonomuraea rhodomycinica</name>
    <dbReference type="NCBI Taxonomy" id="1712872"/>
    <lineage>
        <taxon>Bacteria</taxon>
        <taxon>Bacillati</taxon>
        <taxon>Actinomycetota</taxon>
        <taxon>Actinomycetes</taxon>
        <taxon>Streptosporangiales</taxon>
        <taxon>Streptosporangiaceae</taxon>
        <taxon>Nonomuraea</taxon>
    </lineage>
</organism>
<keyword evidence="2" id="KW-1185">Reference proteome</keyword>
<dbReference type="AlphaFoldDB" id="A0A7Y6MBP3"/>
<evidence type="ECO:0000313" key="1">
    <source>
        <dbReference type="EMBL" id="NUW40951.1"/>
    </source>
</evidence>
<sequence length="103" mass="11092">MSEWVDVHFQALETCGKRARTAANMLTVEDVFQDSSAKQPADAAQASMFGDLSHSGALAGKVNDVWTALKEELGTGRSRLQGVEKAIDQVETNLRKATRAATV</sequence>
<proteinExistence type="predicted"/>
<name>A0A7Y6MBP3_9ACTN</name>
<reference evidence="1 2" key="1">
    <citation type="submission" date="2020-06" db="EMBL/GenBank/DDBJ databases">
        <authorList>
            <person name="Chanama M."/>
        </authorList>
    </citation>
    <scope>NUCLEOTIDE SEQUENCE [LARGE SCALE GENOMIC DNA]</scope>
    <source>
        <strain evidence="1 2">TBRC6557</strain>
    </source>
</reference>